<evidence type="ECO:0000313" key="2">
    <source>
        <dbReference type="EMBL" id="MDB9539129.1"/>
    </source>
</evidence>
<feature type="non-terminal residue" evidence="2">
    <location>
        <position position="1"/>
    </location>
</feature>
<dbReference type="Proteomes" id="UP001212499">
    <property type="component" value="Unassembled WGS sequence"/>
</dbReference>
<name>A0ABT5AP82_9CYAN</name>
<sequence>SPQCGSQIQGLSLSQIEALGEDLLDFTTVADLQIWLQSHL</sequence>
<proteinExistence type="predicted"/>
<dbReference type="EMBL" id="JAQMUH010000069">
    <property type="protein sequence ID" value="MDB9539129.1"/>
    <property type="molecule type" value="Genomic_DNA"/>
</dbReference>
<gene>
    <name evidence="2" type="ORF">PN457_05545</name>
</gene>
<comment type="caution">
    <text evidence="2">The sequence shown here is derived from an EMBL/GenBank/DDBJ whole genome shotgun (WGS) entry which is preliminary data.</text>
</comment>
<reference evidence="2 3" key="1">
    <citation type="submission" date="2023-01" db="EMBL/GenBank/DDBJ databases">
        <title>Genomes from the Australian National Cyanobacteria Reference Collection.</title>
        <authorList>
            <person name="Willis A."/>
            <person name="Lee E.M.F."/>
        </authorList>
    </citation>
    <scope>NUCLEOTIDE SEQUENCE [LARGE SCALE GENOMIC DNA]</scope>
    <source>
        <strain evidence="2 3">CS-1033</strain>
    </source>
</reference>
<protein>
    <submittedName>
        <fullName evidence="2">DUF4351 domain-containing protein</fullName>
    </submittedName>
</protein>
<organism evidence="2 3">
    <name type="scientific">Anabaenopsis arnoldii</name>
    <dbReference type="NCBI Taxonomy" id="2152938"/>
    <lineage>
        <taxon>Bacteria</taxon>
        <taxon>Bacillati</taxon>
        <taxon>Cyanobacteriota</taxon>
        <taxon>Cyanophyceae</taxon>
        <taxon>Nostocales</taxon>
        <taxon>Nodulariaceae</taxon>
        <taxon>Anabaenopsis</taxon>
    </lineage>
</organism>
<dbReference type="RefSeq" id="WP_271731874.1">
    <property type="nucleotide sequence ID" value="NZ_JANQDP010000069.1"/>
</dbReference>
<evidence type="ECO:0000313" key="3">
    <source>
        <dbReference type="Proteomes" id="UP001212499"/>
    </source>
</evidence>
<dbReference type="Pfam" id="PF14261">
    <property type="entry name" value="DUF4351"/>
    <property type="match status" value="1"/>
</dbReference>
<dbReference type="InterPro" id="IPR025587">
    <property type="entry name" value="DUF4351"/>
</dbReference>
<accession>A0ABT5AP82</accession>
<evidence type="ECO:0000259" key="1">
    <source>
        <dbReference type="Pfam" id="PF14261"/>
    </source>
</evidence>
<feature type="domain" description="DUF4351" evidence="1">
    <location>
        <begin position="2"/>
        <end position="36"/>
    </location>
</feature>
<keyword evidence="3" id="KW-1185">Reference proteome</keyword>